<dbReference type="AlphaFoldDB" id="U6LV91"/>
<organism evidence="2 3">
    <name type="scientific">Eimeria brunetti</name>
    <dbReference type="NCBI Taxonomy" id="51314"/>
    <lineage>
        <taxon>Eukaryota</taxon>
        <taxon>Sar</taxon>
        <taxon>Alveolata</taxon>
        <taxon>Apicomplexa</taxon>
        <taxon>Conoidasida</taxon>
        <taxon>Coccidia</taxon>
        <taxon>Eucoccidiorida</taxon>
        <taxon>Eimeriorina</taxon>
        <taxon>Eimeriidae</taxon>
        <taxon>Eimeria</taxon>
    </lineage>
</organism>
<accession>U6LV91</accession>
<feature type="compositionally biased region" description="Low complexity" evidence="1">
    <location>
        <begin position="100"/>
        <end position="111"/>
    </location>
</feature>
<dbReference type="OrthoDB" id="347600at2759"/>
<evidence type="ECO:0000313" key="3">
    <source>
        <dbReference type="Proteomes" id="UP000030750"/>
    </source>
</evidence>
<proteinExistence type="predicted"/>
<evidence type="ECO:0000313" key="2">
    <source>
        <dbReference type="EMBL" id="CDJ54267.1"/>
    </source>
</evidence>
<feature type="region of interest" description="Disordered" evidence="1">
    <location>
        <begin position="81"/>
        <end position="111"/>
    </location>
</feature>
<name>U6LV91_9EIME</name>
<keyword evidence="3" id="KW-1185">Reference proteome</keyword>
<protein>
    <submittedName>
        <fullName evidence="2">Uncharacterized protein</fullName>
    </submittedName>
</protein>
<dbReference type="EMBL" id="HG714975">
    <property type="protein sequence ID" value="CDJ54267.1"/>
    <property type="molecule type" value="Genomic_DNA"/>
</dbReference>
<feature type="region of interest" description="Disordered" evidence="1">
    <location>
        <begin position="173"/>
        <end position="207"/>
    </location>
</feature>
<feature type="region of interest" description="Disordered" evidence="1">
    <location>
        <begin position="245"/>
        <end position="299"/>
    </location>
</feature>
<feature type="compositionally biased region" description="Polar residues" evidence="1">
    <location>
        <begin position="286"/>
        <end position="299"/>
    </location>
</feature>
<dbReference type="VEuPathDB" id="ToxoDB:EBH_0038330"/>
<reference evidence="2" key="1">
    <citation type="submission" date="2013-10" db="EMBL/GenBank/DDBJ databases">
        <title>Genomic analysis of the causative agents of coccidiosis in chickens.</title>
        <authorList>
            <person name="Reid A.J."/>
            <person name="Blake D."/>
            <person name="Billington K."/>
            <person name="Browne H."/>
            <person name="Dunn M."/>
            <person name="Hung S."/>
            <person name="Kawahara F."/>
            <person name="Miranda-Saavedra D."/>
            <person name="Mourier T."/>
            <person name="Nagra H."/>
            <person name="Otto T.D."/>
            <person name="Rawlings N."/>
            <person name="Sanchez A."/>
            <person name="Sanders M."/>
            <person name="Subramaniam C."/>
            <person name="Tay Y."/>
            <person name="Dear P."/>
            <person name="Doerig C."/>
            <person name="Gruber A."/>
            <person name="Parkinson J."/>
            <person name="Shirley M."/>
            <person name="Wan K.L."/>
            <person name="Berriman M."/>
            <person name="Tomley F."/>
            <person name="Pain A."/>
        </authorList>
    </citation>
    <scope>NUCLEOTIDE SEQUENCE [LARGE SCALE GENOMIC DNA]</scope>
    <source>
        <strain evidence="2">Houghton</strain>
    </source>
</reference>
<reference evidence="2" key="2">
    <citation type="submission" date="2013-10" db="EMBL/GenBank/DDBJ databases">
        <authorList>
            <person name="Aslett M."/>
        </authorList>
    </citation>
    <scope>NUCLEOTIDE SEQUENCE [LARGE SCALE GENOMIC DNA]</scope>
    <source>
        <strain evidence="2">Houghton</strain>
    </source>
</reference>
<evidence type="ECO:0000256" key="1">
    <source>
        <dbReference type="SAM" id="MobiDB-lite"/>
    </source>
</evidence>
<gene>
    <name evidence="2" type="ORF">EBH_0038330</name>
</gene>
<sequence>MLGLRKQSLQMQSPYKTFNFVVQRHQLQRSPHEPLIPCLPPTAMPAGAGAPMPPAFTSPSLGVAVNPCPPKPLNHEIFCAPPPAPPHRRQEGPLQHRRGSQQQLKKGQSSGCLRGSWDGFTNAGPLLPLPRVTPSGPPLLPTPRGPPIAAAPIHQLDHGGLLTGYWGSARPATGSGTHTGVSCIPGSPVALGGPPVKPSLRPHMQHDGGRIPVQAMLLQQRDLVERQLHDHLQQRLFLQGVHSAAAPENTGSPNPDHLPRATRASKSPRKSLGCSQQRRQKQRQQPLHSQNARNQTTVDQRNDLFTEALPLSNEAALQKLLGMVTSLLMSRSACKELQQQQQP</sequence>
<dbReference type="Proteomes" id="UP000030750">
    <property type="component" value="Unassembled WGS sequence"/>
</dbReference>